<keyword evidence="14" id="KW-1185">Reference proteome</keyword>
<dbReference type="PANTHER" id="PTHR10106:SF0">
    <property type="entry name" value="LD36721P"/>
    <property type="match status" value="1"/>
</dbReference>
<dbReference type="Pfam" id="PF03188">
    <property type="entry name" value="Cytochrom_B561"/>
    <property type="match status" value="1"/>
</dbReference>
<feature type="transmembrane region" description="Helical" evidence="11">
    <location>
        <begin position="196"/>
        <end position="216"/>
    </location>
</feature>
<feature type="domain" description="Cytochrome b561" evidence="12">
    <location>
        <begin position="23"/>
        <end position="225"/>
    </location>
</feature>
<dbReference type="RefSeq" id="XP_003728634.1">
    <property type="nucleotide sequence ID" value="XM_003728586.3"/>
</dbReference>
<evidence type="ECO:0000256" key="2">
    <source>
        <dbReference type="ARBA" id="ARBA00004141"/>
    </source>
</evidence>
<dbReference type="InterPro" id="IPR043205">
    <property type="entry name" value="CYB561/CYBRD1-like"/>
</dbReference>
<dbReference type="Gene3D" id="1.20.120.1770">
    <property type="match status" value="1"/>
</dbReference>
<keyword evidence="3" id="KW-0813">Transport</keyword>
<keyword evidence="9" id="KW-0408">Iron</keyword>
<dbReference type="EnsemblMetazoa" id="XM_003728586">
    <property type="protein sequence ID" value="XP_003728634"/>
    <property type="gene ID" value="LOC100890994"/>
</dbReference>
<evidence type="ECO:0000256" key="5">
    <source>
        <dbReference type="ARBA" id="ARBA00022692"/>
    </source>
</evidence>
<evidence type="ECO:0000256" key="6">
    <source>
        <dbReference type="ARBA" id="ARBA00022723"/>
    </source>
</evidence>
<reference evidence="14" key="1">
    <citation type="submission" date="2015-02" db="EMBL/GenBank/DDBJ databases">
        <title>Genome sequencing for Strongylocentrotus purpuratus.</title>
        <authorList>
            <person name="Murali S."/>
            <person name="Liu Y."/>
            <person name="Vee V."/>
            <person name="English A."/>
            <person name="Wang M."/>
            <person name="Skinner E."/>
            <person name="Han Y."/>
            <person name="Muzny D.M."/>
            <person name="Worley K.C."/>
            <person name="Gibbs R.A."/>
        </authorList>
    </citation>
    <scope>NUCLEOTIDE SEQUENCE</scope>
</reference>
<keyword evidence="7" id="KW-0249">Electron transport</keyword>
<evidence type="ECO:0000256" key="1">
    <source>
        <dbReference type="ARBA" id="ARBA00001970"/>
    </source>
</evidence>
<keyword evidence="5 11" id="KW-0812">Transmembrane</keyword>
<dbReference type="Proteomes" id="UP000007110">
    <property type="component" value="Unassembled WGS sequence"/>
</dbReference>
<organism evidence="13 14">
    <name type="scientific">Strongylocentrotus purpuratus</name>
    <name type="common">Purple sea urchin</name>
    <dbReference type="NCBI Taxonomy" id="7668"/>
    <lineage>
        <taxon>Eukaryota</taxon>
        <taxon>Metazoa</taxon>
        <taxon>Echinodermata</taxon>
        <taxon>Eleutherozoa</taxon>
        <taxon>Echinozoa</taxon>
        <taxon>Echinoidea</taxon>
        <taxon>Euechinoidea</taxon>
        <taxon>Echinacea</taxon>
        <taxon>Camarodonta</taxon>
        <taxon>Echinidea</taxon>
        <taxon>Strongylocentrotidae</taxon>
        <taxon>Strongylocentrotus</taxon>
    </lineage>
</organism>
<dbReference type="GeneID" id="100890994"/>
<evidence type="ECO:0000259" key="12">
    <source>
        <dbReference type="PROSITE" id="PS50939"/>
    </source>
</evidence>
<reference evidence="13" key="2">
    <citation type="submission" date="2021-01" db="UniProtKB">
        <authorList>
            <consortium name="EnsemblMetazoa"/>
        </authorList>
    </citation>
    <scope>IDENTIFICATION</scope>
</reference>
<dbReference type="GO" id="GO:0016020">
    <property type="term" value="C:membrane"/>
    <property type="evidence" value="ECO:0007669"/>
    <property type="project" value="UniProtKB-SubCell"/>
</dbReference>
<sequence length="230" mass="25495">MDLPAPSIIRDLKRRLFTPLVILAEILGVLSVVLIGVWVAYYPVRSGFHWDLLGKIYIHPFIMTVGMVFVFGNSTLLYRISDRLSIRPKLVKTCHVVMMMIVLACTAVGIYLAVTSIIGKTLDNVHAVLGIATTTLFVLQFICALFIFVTPCAPEWLKVSYLHLHAFIGILTLVSATATCLTGIQVGQAFFGSHPAISLSLTMFIPAFTAIIIYILSNEVYRAKRNHQIN</sequence>
<dbReference type="InterPro" id="IPR006593">
    <property type="entry name" value="Cyt_b561/ferric_Rdtase_TM"/>
</dbReference>
<evidence type="ECO:0000313" key="14">
    <source>
        <dbReference type="Proteomes" id="UP000007110"/>
    </source>
</evidence>
<keyword evidence="6" id="KW-0479">Metal-binding</keyword>
<evidence type="ECO:0000256" key="7">
    <source>
        <dbReference type="ARBA" id="ARBA00022982"/>
    </source>
</evidence>
<evidence type="ECO:0000256" key="3">
    <source>
        <dbReference type="ARBA" id="ARBA00022448"/>
    </source>
</evidence>
<evidence type="ECO:0000256" key="8">
    <source>
        <dbReference type="ARBA" id="ARBA00022989"/>
    </source>
</evidence>
<dbReference type="GO" id="GO:0046872">
    <property type="term" value="F:metal ion binding"/>
    <property type="evidence" value="ECO:0007669"/>
    <property type="project" value="UniProtKB-KW"/>
</dbReference>
<dbReference type="SMART" id="SM00665">
    <property type="entry name" value="B561"/>
    <property type="match status" value="1"/>
</dbReference>
<evidence type="ECO:0000313" key="13">
    <source>
        <dbReference type="EnsemblMetazoa" id="XP_003728634"/>
    </source>
</evidence>
<keyword evidence="8 11" id="KW-1133">Transmembrane helix</keyword>
<feature type="transmembrane region" description="Helical" evidence="11">
    <location>
        <begin position="161"/>
        <end position="184"/>
    </location>
</feature>
<protein>
    <recommendedName>
        <fullName evidence="12">Cytochrome b561 domain-containing protein</fullName>
    </recommendedName>
</protein>
<feature type="transmembrane region" description="Helical" evidence="11">
    <location>
        <begin position="20"/>
        <end position="44"/>
    </location>
</feature>
<dbReference type="PANTHER" id="PTHR10106">
    <property type="entry name" value="CYTOCHROME B561-RELATED"/>
    <property type="match status" value="1"/>
</dbReference>
<accession>A0A7M7GM33</accession>
<comment type="subcellular location">
    <subcellularLocation>
        <location evidence="2">Membrane</location>
        <topology evidence="2">Multi-pass membrane protein</topology>
    </subcellularLocation>
</comment>
<evidence type="ECO:0000256" key="9">
    <source>
        <dbReference type="ARBA" id="ARBA00023004"/>
    </source>
</evidence>
<keyword evidence="4" id="KW-0349">Heme</keyword>
<proteinExistence type="predicted"/>
<dbReference type="AlphaFoldDB" id="A0A7M7GM33"/>
<dbReference type="KEGG" id="spu:100890994"/>
<keyword evidence="10 11" id="KW-0472">Membrane</keyword>
<dbReference type="OrthoDB" id="907479at2759"/>
<dbReference type="PROSITE" id="PS50939">
    <property type="entry name" value="CYTOCHROME_B561"/>
    <property type="match status" value="1"/>
</dbReference>
<evidence type="ECO:0000256" key="4">
    <source>
        <dbReference type="ARBA" id="ARBA00022617"/>
    </source>
</evidence>
<evidence type="ECO:0000256" key="11">
    <source>
        <dbReference type="SAM" id="Phobius"/>
    </source>
</evidence>
<dbReference type="GO" id="GO:0016491">
    <property type="term" value="F:oxidoreductase activity"/>
    <property type="evidence" value="ECO:0007669"/>
    <property type="project" value="InterPro"/>
</dbReference>
<comment type="cofactor">
    <cofactor evidence="1">
        <name>heme b</name>
        <dbReference type="ChEBI" id="CHEBI:60344"/>
    </cofactor>
</comment>
<feature type="transmembrane region" description="Helical" evidence="11">
    <location>
        <begin position="126"/>
        <end position="149"/>
    </location>
</feature>
<name>A0A7M7GM33_STRPU</name>
<evidence type="ECO:0000256" key="10">
    <source>
        <dbReference type="ARBA" id="ARBA00023136"/>
    </source>
</evidence>
<feature type="transmembrane region" description="Helical" evidence="11">
    <location>
        <begin position="90"/>
        <end position="114"/>
    </location>
</feature>
<feature type="transmembrane region" description="Helical" evidence="11">
    <location>
        <begin position="56"/>
        <end position="78"/>
    </location>
</feature>
<dbReference type="OMA" id="PTSRKNH"/>